<dbReference type="InterPro" id="IPR000835">
    <property type="entry name" value="HTH_MarR-typ"/>
</dbReference>
<dbReference type="SMART" id="SM00347">
    <property type="entry name" value="HTH_MARR"/>
    <property type="match status" value="1"/>
</dbReference>
<sequence length="163" mass="18247">MTEDSSDVAWLDQHQQRSWRAFLVGTTLLMDRLDRDLREQHRLSLPEYEILVRLAEAEGNRMRMANLADSVSHSRSRVTHTVSRMETAGLVARDACLSDGRGVEAVLTDQGRAALEAAAPTHVAGVRQFMVDLVDEDDFEALGRVFDAVTDRLIEANPAMDIR</sequence>
<dbReference type="InterPro" id="IPR039422">
    <property type="entry name" value="MarR/SlyA-like"/>
</dbReference>
<dbReference type="PANTHER" id="PTHR33164:SF99">
    <property type="entry name" value="MARR FAMILY REGULATORY PROTEIN"/>
    <property type="match status" value="1"/>
</dbReference>
<dbReference type="Pfam" id="PF01047">
    <property type="entry name" value="MarR"/>
    <property type="match status" value="1"/>
</dbReference>
<dbReference type="AlphaFoldDB" id="A0A975SVH6"/>
<accession>A0A975SVH6</accession>
<feature type="domain" description="HTH marR-type" evidence="1">
    <location>
        <begin position="1"/>
        <end position="151"/>
    </location>
</feature>
<dbReference type="EMBL" id="CP077062">
    <property type="protein sequence ID" value="QWZ06613.1"/>
    <property type="molecule type" value="Genomic_DNA"/>
</dbReference>
<organism evidence="2 3">
    <name type="scientific">Nocardioides panacis</name>
    <dbReference type="NCBI Taxonomy" id="2849501"/>
    <lineage>
        <taxon>Bacteria</taxon>
        <taxon>Bacillati</taxon>
        <taxon>Actinomycetota</taxon>
        <taxon>Actinomycetes</taxon>
        <taxon>Propionibacteriales</taxon>
        <taxon>Nocardioidaceae</taxon>
        <taxon>Nocardioides</taxon>
    </lineage>
</organism>
<dbReference type="Proteomes" id="UP000683575">
    <property type="component" value="Chromosome"/>
</dbReference>
<dbReference type="KEGG" id="nps:KRR39_13685"/>
<name>A0A975SVH6_9ACTN</name>
<evidence type="ECO:0000313" key="3">
    <source>
        <dbReference type="Proteomes" id="UP000683575"/>
    </source>
</evidence>
<dbReference type="PANTHER" id="PTHR33164">
    <property type="entry name" value="TRANSCRIPTIONAL REGULATOR, MARR FAMILY"/>
    <property type="match status" value="1"/>
</dbReference>
<reference evidence="2" key="1">
    <citation type="submission" date="2021-06" db="EMBL/GenBank/DDBJ databases">
        <title>Complete genome sequence of Nocardioides sp. G188.</title>
        <authorList>
            <person name="Im W.-T."/>
        </authorList>
    </citation>
    <scope>NUCLEOTIDE SEQUENCE</scope>
    <source>
        <strain evidence="2">G188</strain>
    </source>
</reference>
<evidence type="ECO:0000259" key="1">
    <source>
        <dbReference type="PROSITE" id="PS50995"/>
    </source>
</evidence>
<dbReference type="GO" id="GO:0006950">
    <property type="term" value="P:response to stress"/>
    <property type="evidence" value="ECO:0007669"/>
    <property type="project" value="TreeGrafter"/>
</dbReference>
<proteinExistence type="predicted"/>
<dbReference type="PROSITE" id="PS50995">
    <property type="entry name" value="HTH_MARR_2"/>
    <property type="match status" value="1"/>
</dbReference>
<evidence type="ECO:0000313" key="2">
    <source>
        <dbReference type="EMBL" id="QWZ06613.1"/>
    </source>
</evidence>
<keyword evidence="3" id="KW-1185">Reference proteome</keyword>
<dbReference type="RefSeq" id="WP_216937649.1">
    <property type="nucleotide sequence ID" value="NZ_CP077062.1"/>
</dbReference>
<gene>
    <name evidence="2" type="ORF">KRR39_13685</name>
</gene>
<protein>
    <submittedName>
        <fullName evidence="2">MarR family transcriptional regulator</fullName>
    </submittedName>
</protein>
<dbReference type="GO" id="GO:0003700">
    <property type="term" value="F:DNA-binding transcription factor activity"/>
    <property type="evidence" value="ECO:0007669"/>
    <property type="project" value="InterPro"/>
</dbReference>